<feature type="domain" description="HVO-0234-like beta-propeller" evidence="1">
    <location>
        <begin position="3"/>
        <end position="268"/>
    </location>
</feature>
<sequence length="268" mass="27351">MSTLEEKRKYGEHREETVAYLATGQGVATVRISGDQVGRFGLAHRCRARDVATTDGAALVATDEDVLVGPDPFESLAFGPAVAVTADAAGTVVAADETGRVSRYDDGEWTELGAVEEVRALSAGLVAAADGVFRIDGDGLASVGLDDARDVASADGVPLAATGDGLYRLGNGWLRESEGSYTVVAAGDGKSHAATAEALYARGADGWEAVDLPAEGSVVDVAYGECVYAATESGTVLVEADPELTADGTGGWRSRSIGLPEVSALAVA</sequence>
<keyword evidence="3" id="KW-1185">Reference proteome</keyword>
<dbReference type="InterPro" id="IPR056505">
    <property type="entry name" value="Beta-prop_HVO_0234"/>
</dbReference>
<accession>A0ABD5Y3V0</accession>
<comment type="caution">
    <text evidence="2">The sequence shown here is derived from an EMBL/GenBank/DDBJ whole genome shotgun (WGS) entry which is preliminary data.</text>
</comment>
<name>A0ABD5Y3V0_9EURY</name>
<gene>
    <name evidence="2" type="ORF">ACFQMA_14295</name>
</gene>
<dbReference type="GeneID" id="78821298"/>
<evidence type="ECO:0000313" key="2">
    <source>
        <dbReference type="EMBL" id="MFC7140991.1"/>
    </source>
</evidence>
<dbReference type="Pfam" id="PF23366">
    <property type="entry name" value="Beta-prop_HVO_0234"/>
    <property type="match status" value="1"/>
</dbReference>
<organism evidence="2 3">
    <name type="scientific">Halosimplex aquaticum</name>
    <dbReference type="NCBI Taxonomy" id="3026162"/>
    <lineage>
        <taxon>Archaea</taxon>
        <taxon>Methanobacteriati</taxon>
        <taxon>Methanobacteriota</taxon>
        <taxon>Stenosarchaea group</taxon>
        <taxon>Halobacteria</taxon>
        <taxon>Halobacteriales</taxon>
        <taxon>Haloarculaceae</taxon>
        <taxon>Halosimplex</taxon>
    </lineage>
</organism>
<dbReference type="Proteomes" id="UP001596432">
    <property type="component" value="Unassembled WGS sequence"/>
</dbReference>
<dbReference type="AlphaFoldDB" id="A0ABD5Y3V0"/>
<evidence type="ECO:0000259" key="1">
    <source>
        <dbReference type="Pfam" id="PF23366"/>
    </source>
</evidence>
<dbReference type="RefSeq" id="WP_274322084.1">
    <property type="nucleotide sequence ID" value="NZ_CP118158.1"/>
</dbReference>
<evidence type="ECO:0000313" key="3">
    <source>
        <dbReference type="Proteomes" id="UP001596432"/>
    </source>
</evidence>
<dbReference type="EMBL" id="JBHTAS010000001">
    <property type="protein sequence ID" value="MFC7140991.1"/>
    <property type="molecule type" value="Genomic_DNA"/>
</dbReference>
<protein>
    <recommendedName>
        <fullName evidence="1">HVO-0234-like beta-propeller domain-containing protein</fullName>
    </recommendedName>
</protein>
<reference evidence="2 3" key="1">
    <citation type="journal article" date="2019" name="Int. J. Syst. Evol. Microbiol.">
        <title>The Global Catalogue of Microorganisms (GCM) 10K type strain sequencing project: providing services to taxonomists for standard genome sequencing and annotation.</title>
        <authorList>
            <consortium name="The Broad Institute Genomics Platform"/>
            <consortium name="The Broad Institute Genome Sequencing Center for Infectious Disease"/>
            <person name="Wu L."/>
            <person name="Ma J."/>
        </authorList>
    </citation>
    <scope>NUCLEOTIDE SEQUENCE [LARGE SCALE GENOMIC DNA]</scope>
    <source>
        <strain evidence="2 3">XZYJT29</strain>
    </source>
</reference>
<proteinExistence type="predicted"/>